<dbReference type="Pfam" id="PF02264">
    <property type="entry name" value="LamB"/>
    <property type="match status" value="1"/>
</dbReference>
<dbReference type="Proteomes" id="UP000271603">
    <property type="component" value="Chromosome"/>
</dbReference>
<keyword evidence="12" id="KW-0732">Signal</keyword>
<dbReference type="GO" id="GO:0046930">
    <property type="term" value="C:pore complex"/>
    <property type="evidence" value="ECO:0007669"/>
    <property type="project" value="UniProtKB-KW"/>
</dbReference>
<evidence type="ECO:0000256" key="8">
    <source>
        <dbReference type="ARBA" id="ARBA00023136"/>
    </source>
</evidence>
<gene>
    <name evidence="13" type="primary">bglH_2</name>
    <name evidence="13" type="ORF">NCTC9419_00333</name>
</gene>
<keyword evidence="4" id="KW-1134">Transmembrane beta strand</keyword>
<evidence type="ECO:0000256" key="1">
    <source>
        <dbReference type="ARBA" id="ARBA00004571"/>
    </source>
</evidence>
<keyword evidence="3" id="KW-0813">Transport</keyword>
<keyword evidence="6" id="KW-0406">Ion transport</keyword>
<dbReference type="GO" id="GO:0009279">
    <property type="term" value="C:cell outer membrane"/>
    <property type="evidence" value="ECO:0007669"/>
    <property type="project" value="UniProtKB-SubCell"/>
</dbReference>
<evidence type="ECO:0000256" key="3">
    <source>
        <dbReference type="ARBA" id="ARBA00022448"/>
    </source>
</evidence>
<evidence type="ECO:0000256" key="5">
    <source>
        <dbReference type="ARBA" id="ARBA00022692"/>
    </source>
</evidence>
<keyword evidence="8" id="KW-0472">Membrane</keyword>
<dbReference type="GO" id="GO:0015144">
    <property type="term" value="F:carbohydrate transmembrane transporter activity"/>
    <property type="evidence" value="ECO:0007669"/>
    <property type="project" value="TreeGrafter"/>
</dbReference>
<evidence type="ECO:0000313" key="13">
    <source>
        <dbReference type="EMBL" id="VEA68232.1"/>
    </source>
</evidence>
<keyword evidence="9" id="KW-0998">Cell outer membrane</keyword>
<comment type="similarity">
    <text evidence="2">Belongs to the porin LamB (TC 1.B.3) family.</text>
</comment>
<evidence type="ECO:0000256" key="10">
    <source>
        <dbReference type="SAM" id="Coils"/>
    </source>
</evidence>
<feature type="coiled-coil region" evidence="10">
    <location>
        <begin position="25"/>
        <end position="66"/>
    </location>
</feature>
<evidence type="ECO:0000256" key="12">
    <source>
        <dbReference type="SAM" id="SignalP"/>
    </source>
</evidence>
<evidence type="ECO:0000256" key="9">
    <source>
        <dbReference type="ARBA" id="ARBA00023237"/>
    </source>
</evidence>
<evidence type="ECO:0000256" key="11">
    <source>
        <dbReference type="SAM" id="MobiDB-lite"/>
    </source>
</evidence>
<keyword evidence="7" id="KW-0626">Porin</keyword>
<feature type="signal peptide" evidence="12">
    <location>
        <begin position="1"/>
        <end position="23"/>
    </location>
</feature>
<accession>A0A447QE50</accession>
<dbReference type="InterPro" id="IPR050286">
    <property type="entry name" value="G_neg_Bact_CarbUptk_Porin"/>
</dbReference>
<evidence type="ECO:0000256" key="2">
    <source>
        <dbReference type="ARBA" id="ARBA00007055"/>
    </source>
</evidence>
<keyword evidence="10" id="KW-0175">Coiled coil</keyword>
<dbReference type="InterPro" id="IPR036998">
    <property type="entry name" value="Porin_LamB_sf"/>
</dbReference>
<evidence type="ECO:0000256" key="4">
    <source>
        <dbReference type="ARBA" id="ARBA00022452"/>
    </source>
</evidence>
<dbReference type="SUPFAM" id="SSF56935">
    <property type="entry name" value="Porins"/>
    <property type="match status" value="1"/>
</dbReference>
<dbReference type="Gene3D" id="2.40.170.10">
    <property type="entry name" value="Porin, LamB type"/>
    <property type="match status" value="1"/>
</dbReference>
<protein>
    <submittedName>
        <fullName evidence="13">Cryptic outer membrane porin BglH</fullName>
    </submittedName>
</protein>
<evidence type="ECO:0000256" key="7">
    <source>
        <dbReference type="ARBA" id="ARBA00023114"/>
    </source>
</evidence>
<feature type="chain" id="PRO_5019155981" evidence="12">
    <location>
        <begin position="24"/>
        <end position="544"/>
    </location>
</feature>
<dbReference type="GO" id="GO:0015774">
    <property type="term" value="P:polysaccharide transport"/>
    <property type="evidence" value="ECO:0007669"/>
    <property type="project" value="TreeGrafter"/>
</dbReference>
<proteinExistence type="inferred from homology"/>
<dbReference type="InterPro" id="IPR003192">
    <property type="entry name" value="Porin_LamB"/>
</dbReference>
<dbReference type="AlphaFoldDB" id="A0A447QE50"/>
<comment type="subcellular location">
    <subcellularLocation>
        <location evidence="1">Cell outer membrane</location>
        <topology evidence="1">Multi-pass membrane protein</topology>
    </subcellularLocation>
</comment>
<keyword evidence="5" id="KW-0812">Transmembrane</keyword>
<dbReference type="PANTHER" id="PTHR38762">
    <property type="entry name" value="CRYPTIC OUTER MEMBRANE PORIN BGLH-RELATED"/>
    <property type="match status" value="1"/>
</dbReference>
<reference evidence="13 14" key="1">
    <citation type="submission" date="2018-12" db="EMBL/GenBank/DDBJ databases">
        <authorList>
            <consortium name="Pathogen Informatics"/>
        </authorList>
    </citation>
    <scope>NUCLEOTIDE SEQUENCE [LARGE SCALE GENOMIC DNA]</scope>
    <source>
        <strain evidence="13 14">NCTC9419</strain>
    </source>
</reference>
<name>A0A447QE50_SERRU</name>
<dbReference type="GO" id="GO:0015288">
    <property type="term" value="F:porin activity"/>
    <property type="evidence" value="ECO:0007669"/>
    <property type="project" value="UniProtKB-KW"/>
</dbReference>
<evidence type="ECO:0000256" key="6">
    <source>
        <dbReference type="ARBA" id="ARBA00023065"/>
    </source>
</evidence>
<organism evidence="13 14">
    <name type="scientific">Serratia rubidaea</name>
    <name type="common">Serratia marinorubra</name>
    <dbReference type="NCBI Taxonomy" id="61652"/>
    <lineage>
        <taxon>Bacteria</taxon>
        <taxon>Pseudomonadati</taxon>
        <taxon>Pseudomonadota</taxon>
        <taxon>Gammaproteobacteria</taxon>
        <taxon>Enterobacterales</taxon>
        <taxon>Yersiniaceae</taxon>
        <taxon>Serratia</taxon>
    </lineage>
</organism>
<dbReference type="PANTHER" id="PTHR38762:SF1">
    <property type="entry name" value="CRYPTIC OUTER MEMBRANE PORIN BGLH-RELATED"/>
    <property type="match status" value="1"/>
</dbReference>
<dbReference type="GO" id="GO:0006811">
    <property type="term" value="P:monoatomic ion transport"/>
    <property type="evidence" value="ECO:0007669"/>
    <property type="project" value="UniProtKB-KW"/>
</dbReference>
<dbReference type="EMBL" id="LR134155">
    <property type="protein sequence ID" value="VEA68232.1"/>
    <property type="molecule type" value="Genomic_DNA"/>
</dbReference>
<sequence length="544" mass="61487">MSNWQTRIILLPFILMCSEPVWAQSLSVEQRLSLLEQNAKNTEDKLQTTEDKLQKALHELAIYKKKEKNVNRVAAVNPALLNPAVDTHAQIFRPIDKIQQQEAEEKPTTKSSTRRPADMNIKELSKAIEDEIGFSFHGYFRSGWGTASNGSPQSWAIGSLGRFGNEHGSWYDLLFSQKLYDQDGRTAKAIVLMDGNVGETYVKEPFDSTSENMMQFSDIYVTTKGFISAIPDATLWVGRHKLRAKEFKMLDFSYHKGAIASGVGIEDIPLGKGTLAIGLGREDLDNYSKDRTTTQAVNTNSLDVRLRKFPLTTNTTWDFYGRYAMANKSDGQSSSQNDGEYYKMKDAWLLTGIINNKLSRDGFTEYSMQVANNSFASSFAKIYDASSNFGTGRYYYGDHTNGIAWRFGEQGEFYPADNVIVAHTLLFSGGNDVYSYETGAHTDFKSVRAVVRPAYIFNKYNQTGIELGYFNQKNNNNGLKTHESGVKTTLYHTLKLGTSAFNSKFEIRFYGTWLKVLDNGIDYFTFTDEKKDQFSVGVQTELFW</sequence>
<evidence type="ECO:0000313" key="14">
    <source>
        <dbReference type="Proteomes" id="UP000271603"/>
    </source>
</evidence>
<feature type="region of interest" description="Disordered" evidence="11">
    <location>
        <begin position="97"/>
        <end position="116"/>
    </location>
</feature>